<protein>
    <submittedName>
        <fullName evidence="1">Uncharacterized protein</fullName>
    </submittedName>
</protein>
<accession>A0A6J5L5F6</accession>
<organism evidence="1">
    <name type="scientific">uncultured Caudovirales phage</name>
    <dbReference type="NCBI Taxonomy" id="2100421"/>
    <lineage>
        <taxon>Viruses</taxon>
        <taxon>Duplodnaviria</taxon>
        <taxon>Heunggongvirae</taxon>
        <taxon>Uroviricota</taxon>
        <taxon>Caudoviricetes</taxon>
        <taxon>Peduoviridae</taxon>
        <taxon>Maltschvirus</taxon>
        <taxon>Maltschvirus maltsch</taxon>
    </lineage>
</organism>
<sequence length="109" mass="12130">MKQFSTIHIFGYGETQIIGKDNNGKVQSSELTSLTALVDHIKTFLPATGVTLTNYHVIHIFEGSDVRYLGVGTEDRKEETSFSVKYDQINAVILDTFVNQVISLLPPKV</sequence>
<proteinExistence type="predicted"/>
<gene>
    <name evidence="1" type="ORF">UFOVP117_24</name>
</gene>
<evidence type="ECO:0000313" key="1">
    <source>
        <dbReference type="EMBL" id="CAB4129551.1"/>
    </source>
</evidence>
<reference evidence="1" key="1">
    <citation type="submission" date="2020-04" db="EMBL/GenBank/DDBJ databases">
        <authorList>
            <person name="Chiriac C."/>
            <person name="Salcher M."/>
            <person name="Ghai R."/>
            <person name="Kavagutti S V."/>
        </authorList>
    </citation>
    <scope>NUCLEOTIDE SEQUENCE</scope>
</reference>
<name>A0A6J5L5F6_9CAUD</name>
<dbReference type="EMBL" id="LR796235">
    <property type="protein sequence ID" value="CAB4129551.1"/>
    <property type="molecule type" value="Genomic_DNA"/>
</dbReference>